<reference evidence="2 3" key="1">
    <citation type="submission" date="2019-04" db="EMBL/GenBank/DDBJ databases">
        <title>An improved genome assembly and genetic linkage map for asparagus bean, Vigna unguiculata ssp. sesquipedialis.</title>
        <authorList>
            <person name="Xia Q."/>
            <person name="Zhang R."/>
            <person name="Dong Y."/>
        </authorList>
    </citation>
    <scope>NUCLEOTIDE SEQUENCE [LARGE SCALE GENOMIC DNA]</scope>
    <source>
        <tissue evidence="2">Leaf</tissue>
    </source>
</reference>
<accession>A0A4D6L177</accession>
<dbReference type="Proteomes" id="UP000501690">
    <property type="component" value="Linkage Group LG2"/>
</dbReference>
<protein>
    <submittedName>
        <fullName evidence="2">Uncharacterized protein</fullName>
    </submittedName>
</protein>
<evidence type="ECO:0000313" key="2">
    <source>
        <dbReference type="EMBL" id="QCD82242.1"/>
    </source>
</evidence>
<dbReference type="EMBL" id="CP039346">
    <property type="protein sequence ID" value="QCD82242.1"/>
    <property type="molecule type" value="Genomic_DNA"/>
</dbReference>
<feature type="region of interest" description="Disordered" evidence="1">
    <location>
        <begin position="84"/>
        <end position="131"/>
    </location>
</feature>
<keyword evidence="3" id="KW-1185">Reference proteome</keyword>
<organism evidence="2 3">
    <name type="scientific">Vigna unguiculata</name>
    <name type="common">Cowpea</name>
    <dbReference type="NCBI Taxonomy" id="3917"/>
    <lineage>
        <taxon>Eukaryota</taxon>
        <taxon>Viridiplantae</taxon>
        <taxon>Streptophyta</taxon>
        <taxon>Embryophyta</taxon>
        <taxon>Tracheophyta</taxon>
        <taxon>Spermatophyta</taxon>
        <taxon>Magnoliopsida</taxon>
        <taxon>eudicotyledons</taxon>
        <taxon>Gunneridae</taxon>
        <taxon>Pentapetalae</taxon>
        <taxon>rosids</taxon>
        <taxon>fabids</taxon>
        <taxon>Fabales</taxon>
        <taxon>Fabaceae</taxon>
        <taxon>Papilionoideae</taxon>
        <taxon>50 kb inversion clade</taxon>
        <taxon>NPAAA clade</taxon>
        <taxon>indigoferoid/millettioid clade</taxon>
        <taxon>Phaseoleae</taxon>
        <taxon>Vigna</taxon>
    </lineage>
</organism>
<feature type="compositionally biased region" description="Basic and acidic residues" evidence="1">
    <location>
        <begin position="89"/>
        <end position="103"/>
    </location>
</feature>
<name>A0A4D6L177_VIGUN</name>
<gene>
    <name evidence="2" type="ORF">DEO72_LG2g2577</name>
</gene>
<sequence length="131" mass="14144">MPRNGVFKVKNINLSGPCKATKIHIKLQGQIVAPKRDEWEKSVKVEDRSSLILISKQVVPLVLDGVTVTAEGLLLRPMLPLPTAASLHDNTRTSATHDGDISQRDSGNGGRQMTVEGSHGSDRSHWGVGMA</sequence>
<evidence type="ECO:0000313" key="3">
    <source>
        <dbReference type="Proteomes" id="UP000501690"/>
    </source>
</evidence>
<dbReference type="AlphaFoldDB" id="A0A4D6L177"/>
<evidence type="ECO:0000256" key="1">
    <source>
        <dbReference type="SAM" id="MobiDB-lite"/>
    </source>
</evidence>
<proteinExistence type="predicted"/>